<evidence type="ECO:0000256" key="1">
    <source>
        <dbReference type="ARBA" id="ARBA00001974"/>
    </source>
</evidence>
<gene>
    <name evidence="8" type="ORF">C4B63_22g46</name>
</gene>
<dbReference type="VEuPathDB" id="TriTrypDB:TCDM_01026"/>
<feature type="domain" description="Alpha-glycerophosphate oxidase C-terminal" evidence="7">
    <location>
        <begin position="546"/>
        <end position="596"/>
    </location>
</feature>
<evidence type="ECO:0000313" key="9">
    <source>
        <dbReference type="Proteomes" id="UP000246121"/>
    </source>
</evidence>
<comment type="cofactor">
    <cofactor evidence="1">
        <name>FAD</name>
        <dbReference type="ChEBI" id="CHEBI:57692"/>
    </cofactor>
</comment>
<dbReference type="VEuPathDB" id="TriTrypDB:TcCLB.511423.70"/>
<dbReference type="InterPro" id="IPR038299">
    <property type="entry name" value="DAO_C_sf"/>
</dbReference>
<sequence length="614" mass="66065">MGRRSRRFAARVAAVGVAFVSSWALYHRWQLRRSAVALLPVDTTMNIPQSHAMRLQLLGSSTKKEPFDVLVIGGGATGLYTAVDAAQRGLRVALVDADDFGAGHTGTSPPLIPGAFSYIQRALRQRDLLWLRRGVEAWRALTVWSNVAPGLLENGVSTLVLSCHLLELMELTTAAVIATLLSAFSGDWRSFRFVRGNVLRKEFQEAGKAMRGGILVEDAFLDGNAASIALARTAEALGAVVLNYASVTSITNVETTAELKGQANFAVLVNDVSTPNGVGELAPRAVTVYTRSIANCAGSWVDEVKQLVPGNAMDAVPSAVQRHQVRSYLVLPRTAVQTATPNNADLLFGADAFSVSPTSHSFSSVMMLPWFDGCVLIGPSLSSLFRLPSKSYAVAPTTVLTLAGTKNNNGCNIHDVYISQRKHLFRALQVSGVKVDEERVLSCLSSIVPIIASPPHVPLAKDIFMGGCHISSGKEQPNVVHVYGGTLGFARDIAEKALDRLLHDSGAFSTAETAALRPCQTSRLALVGAQSRDATSDVVSPVKRIQRIVREEYAARLLDIVARRKHTAYSSPAEALAALPAIAEIMRCELGWTAERTKVELEVTKAFIRSISFV</sequence>
<dbReference type="VEuPathDB" id="TriTrypDB:TcYC6_0016480"/>
<dbReference type="PRINTS" id="PR01001">
    <property type="entry name" value="FADG3PDH"/>
</dbReference>
<dbReference type="InterPro" id="IPR000447">
    <property type="entry name" value="G3P_DH_FAD-dep"/>
</dbReference>
<name>A0A2V2VIA6_TRYCR</name>
<accession>A0A2V2VIA6</accession>
<dbReference type="Gene3D" id="1.10.8.870">
    <property type="entry name" value="Alpha-glycerophosphate oxidase, cap domain"/>
    <property type="match status" value="1"/>
</dbReference>
<dbReference type="InterPro" id="IPR036188">
    <property type="entry name" value="FAD/NAD-bd_sf"/>
</dbReference>
<dbReference type="GO" id="GO:0006072">
    <property type="term" value="P:glycerol-3-phosphate metabolic process"/>
    <property type="evidence" value="ECO:0007669"/>
    <property type="project" value="InterPro"/>
</dbReference>
<evidence type="ECO:0000259" key="6">
    <source>
        <dbReference type="Pfam" id="PF01266"/>
    </source>
</evidence>
<dbReference type="VEuPathDB" id="TriTrypDB:TCSYLVIO_007279"/>
<dbReference type="VEuPathDB" id="TriTrypDB:TcCLB.507949.130"/>
<evidence type="ECO:0000256" key="4">
    <source>
        <dbReference type="ARBA" id="ARBA00022827"/>
    </source>
</evidence>
<dbReference type="VEuPathDB" id="TriTrypDB:Tc_MARK_5995"/>
<dbReference type="GO" id="GO:0004368">
    <property type="term" value="F:glycerol-3-phosphate dehydrogenase (quinone) activity"/>
    <property type="evidence" value="ECO:0007669"/>
    <property type="project" value="InterPro"/>
</dbReference>
<dbReference type="VEuPathDB" id="TriTrypDB:BCY84_01637"/>
<comment type="caution">
    <text evidence="8">The sequence shown here is derived from an EMBL/GenBank/DDBJ whole genome shotgun (WGS) entry which is preliminary data.</text>
</comment>
<dbReference type="VEuPathDB" id="TriTrypDB:C3747_87g48"/>
<dbReference type="Proteomes" id="UP000246121">
    <property type="component" value="Unassembled WGS sequence"/>
</dbReference>
<dbReference type="PANTHER" id="PTHR11985">
    <property type="entry name" value="GLYCEROL-3-PHOSPHATE DEHYDROGENASE"/>
    <property type="match status" value="1"/>
</dbReference>
<dbReference type="InterPro" id="IPR031656">
    <property type="entry name" value="DAO_C"/>
</dbReference>
<dbReference type="InterPro" id="IPR006076">
    <property type="entry name" value="FAD-dep_OxRdtase"/>
</dbReference>
<evidence type="ECO:0000256" key="5">
    <source>
        <dbReference type="ARBA" id="ARBA00023002"/>
    </source>
</evidence>
<evidence type="ECO:0000256" key="2">
    <source>
        <dbReference type="ARBA" id="ARBA00007330"/>
    </source>
</evidence>
<comment type="similarity">
    <text evidence="2">Belongs to the FAD-dependent glycerol-3-phosphate dehydrogenase family.</text>
</comment>
<keyword evidence="5" id="KW-0560">Oxidoreductase</keyword>
<dbReference type="VEuPathDB" id="TriTrypDB:TcG_05330"/>
<dbReference type="PANTHER" id="PTHR11985:SF11">
    <property type="entry name" value="DEHYDROGENASE (FAD-DEPENDENT), PUTATIVE-RELATED"/>
    <property type="match status" value="1"/>
</dbReference>
<protein>
    <submittedName>
        <fullName evidence="8">Putative glycerol-3-phosphate dehydrogenase (FAD-dependent)</fullName>
    </submittedName>
</protein>
<dbReference type="VEuPathDB" id="TriTrypDB:TcCL_NonESM01580"/>
<dbReference type="EMBL" id="PRFA01000022">
    <property type="protein sequence ID" value="PWU95396.1"/>
    <property type="molecule type" value="Genomic_DNA"/>
</dbReference>
<proteinExistence type="inferred from homology"/>
<dbReference type="Pfam" id="PF16901">
    <property type="entry name" value="DAO_C"/>
    <property type="match status" value="1"/>
</dbReference>
<dbReference type="SUPFAM" id="SSF51905">
    <property type="entry name" value="FAD/NAD(P)-binding domain"/>
    <property type="match status" value="1"/>
</dbReference>
<organism evidence="8 9">
    <name type="scientific">Trypanosoma cruzi</name>
    <dbReference type="NCBI Taxonomy" id="5693"/>
    <lineage>
        <taxon>Eukaryota</taxon>
        <taxon>Discoba</taxon>
        <taxon>Euglenozoa</taxon>
        <taxon>Kinetoplastea</taxon>
        <taxon>Metakinetoplastina</taxon>
        <taxon>Trypanosomatida</taxon>
        <taxon>Trypanosomatidae</taxon>
        <taxon>Trypanosoma</taxon>
        <taxon>Schizotrypanum</taxon>
    </lineage>
</organism>
<keyword evidence="4" id="KW-0274">FAD</keyword>
<dbReference type="Gene3D" id="3.50.50.60">
    <property type="entry name" value="FAD/NAD(P)-binding domain"/>
    <property type="match status" value="2"/>
</dbReference>
<dbReference type="VEuPathDB" id="TriTrypDB:C4B63_22g46"/>
<feature type="domain" description="FAD dependent oxidoreductase" evidence="6">
    <location>
        <begin position="68"/>
        <end position="484"/>
    </location>
</feature>
<evidence type="ECO:0000256" key="3">
    <source>
        <dbReference type="ARBA" id="ARBA00022630"/>
    </source>
</evidence>
<dbReference type="VEuPathDB" id="TriTrypDB:TcBrA4_0037150"/>
<dbReference type="AlphaFoldDB" id="A0A2V2VIA6"/>
<evidence type="ECO:0000313" key="8">
    <source>
        <dbReference type="EMBL" id="PWU95396.1"/>
    </source>
</evidence>
<dbReference type="GO" id="GO:0005739">
    <property type="term" value="C:mitochondrion"/>
    <property type="evidence" value="ECO:0007669"/>
    <property type="project" value="TreeGrafter"/>
</dbReference>
<reference evidence="8 9" key="1">
    <citation type="journal article" date="2018" name="Microb. Genom.">
        <title>Expanding an expanded genome: long-read sequencing of Trypanosoma cruzi.</title>
        <authorList>
            <person name="Berna L."/>
            <person name="Rodriguez M."/>
            <person name="Chiribao M.L."/>
            <person name="Parodi-Talice A."/>
            <person name="Pita S."/>
            <person name="Rijo G."/>
            <person name="Alvarez-Valin F."/>
            <person name="Robello C."/>
        </authorList>
    </citation>
    <scope>NUCLEOTIDE SEQUENCE [LARGE SCALE GENOMIC DNA]</scope>
    <source>
        <strain evidence="8 9">Dm28c</strain>
    </source>
</reference>
<dbReference type="Pfam" id="PF01266">
    <property type="entry name" value="DAO"/>
    <property type="match status" value="1"/>
</dbReference>
<keyword evidence="3" id="KW-0285">Flavoprotein</keyword>
<dbReference type="VEuPathDB" id="TriTrypDB:ECC02_005590"/>
<evidence type="ECO:0000259" key="7">
    <source>
        <dbReference type="Pfam" id="PF16901"/>
    </source>
</evidence>